<accession>A0A0F8X8R9</accession>
<gene>
    <name evidence="2" type="ORF">LCGC14_2976340</name>
</gene>
<dbReference type="Pfam" id="PF12083">
    <property type="entry name" value="DUF3560"/>
    <property type="match status" value="1"/>
</dbReference>
<sequence length="47" mass="5604">MSTHRERLERKAERRREWASKADGRAERRFDAARRLADMIPLGQPIL</sequence>
<dbReference type="AlphaFoldDB" id="A0A0F8X8R9"/>
<feature type="region of interest" description="Disordered" evidence="1">
    <location>
        <begin position="1"/>
        <end position="21"/>
    </location>
</feature>
<dbReference type="InterPro" id="IPR021944">
    <property type="entry name" value="DUF3560"/>
</dbReference>
<name>A0A0F8X8R9_9ZZZZ</name>
<reference evidence="2" key="1">
    <citation type="journal article" date="2015" name="Nature">
        <title>Complex archaea that bridge the gap between prokaryotes and eukaryotes.</title>
        <authorList>
            <person name="Spang A."/>
            <person name="Saw J.H."/>
            <person name="Jorgensen S.L."/>
            <person name="Zaremba-Niedzwiedzka K."/>
            <person name="Martijn J."/>
            <person name="Lind A.E."/>
            <person name="van Eijk R."/>
            <person name="Schleper C."/>
            <person name="Guy L."/>
            <person name="Ettema T.J."/>
        </authorList>
    </citation>
    <scope>NUCLEOTIDE SEQUENCE</scope>
</reference>
<dbReference type="EMBL" id="LAZR01060660">
    <property type="protein sequence ID" value="KKK65223.1"/>
    <property type="molecule type" value="Genomic_DNA"/>
</dbReference>
<protein>
    <submittedName>
        <fullName evidence="2">Uncharacterized protein</fullName>
    </submittedName>
</protein>
<evidence type="ECO:0000313" key="2">
    <source>
        <dbReference type="EMBL" id="KKK65223.1"/>
    </source>
</evidence>
<proteinExistence type="predicted"/>
<comment type="caution">
    <text evidence="2">The sequence shown here is derived from an EMBL/GenBank/DDBJ whole genome shotgun (WGS) entry which is preliminary data.</text>
</comment>
<evidence type="ECO:0000256" key="1">
    <source>
        <dbReference type="SAM" id="MobiDB-lite"/>
    </source>
</evidence>
<organism evidence="2">
    <name type="scientific">marine sediment metagenome</name>
    <dbReference type="NCBI Taxonomy" id="412755"/>
    <lineage>
        <taxon>unclassified sequences</taxon>
        <taxon>metagenomes</taxon>
        <taxon>ecological metagenomes</taxon>
    </lineage>
</organism>
<feature type="non-terminal residue" evidence="2">
    <location>
        <position position="47"/>
    </location>
</feature>